<dbReference type="KEGG" id="dosa:Os08g0139700"/>
<organism evidence="3 4">
    <name type="scientific">Oryza sativa subsp. japonica</name>
    <name type="common">Rice</name>
    <dbReference type="NCBI Taxonomy" id="39947"/>
    <lineage>
        <taxon>Eukaryota</taxon>
        <taxon>Viridiplantae</taxon>
        <taxon>Streptophyta</taxon>
        <taxon>Embryophyta</taxon>
        <taxon>Tracheophyta</taxon>
        <taxon>Spermatophyta</taxon>
        <taxon>Magnoliopsida</taxon>
        <taxon>Liliopsida</taxon>
        <taxon>Poales</taxon>
        <taxon>Poaceae</taxon>
        <taxon>BOP clade</taxon>
        <taxon>Oryzoideae</taxon>
        <taxon>Oryzeae</taxon>
        <taxon>Oryzinae</taxon>
        <taxon>Oryza</taxon>
        <taxon>Oryza sativa</taxon>
    </lineage>
</organism>
<dbReference type="GO" id="GO:0010333">
    <property type="term" value="F:terpene synthase activity"/>
    <property type="evidence" value="ECO:0007669"/>
    <property type="project" value="InterPro"/>
</dbReference>
<evidence type="ECO:0000313" key="3">
    <source>
        <dbReference type="EMBL" id="BAF22881.2"/>
    </source>
</evidence>
<dbReference type="EMBL" id="AP008214">
    <property type="protein sequence ID" value="BAF22881.2"/>
    <property type="molecule type" value="Genomic_DNA"/>
</dbReference>
<reference evidence="4" key="2">
    <citation type="journal article" date="2008" name="Nucleic Acids Res.">
        <title>The rice annotation project database (RAP-DB): 2008 update.</title>
        <authorList>
            <consortium name="The rice annotation project (RAP)"/>
        </authorList>
    </citation>
    <scope>GENOME REANNOTATION</scope>
    <source>
        <strain evidence="4">cv. Nipponbare</strain>
    </source>
</reference>
<accession>Q0J834</accession>
<dbReference type="PANTHER" id="PTHR31225:SF80">
    <property type="entry name" value="OS08G0139700 PROTEIN"/>
    <property type="match status" value="1"/>
</dbReference>
<dbReference type="PANTHER" id="PTHR31225">
    <property type="entry name" value="OS04G0344100 PROTEIN-RELATED"/>
    <property type="match status" value="1"/>
</dbReference>
<sequence length="77" mass="9479">RWWKELQLQDHLSFARDRMVEMHFWMLGVLFEPQYSYGRTMLTKLFIFVSIFDDIYDNYSTLEESKLFTEAIERSID</sequence>
<keyword evidence="1" id="KW-0479">Metal-binding</keyword>
<dbReference type="Pfam" id="PF03936">
    <property type="entry name" value="Terpene_synth_C"/>
    <property type="match status" value="1"/>
</dbReference>
<dbReference type="Gene3D" id="1.10.600.10">
    <property type="entry name" value="Farnesyl Diphosphate Synthase"/>
    <property type="match status" value="1"/>
</dbReference>
<evidence type="ECO:0000256" key="1">
    <source>
        <dbReference type="ARBA" id="ARBA00022723"/>
    </source>
</evidence>
<evidence type="ECO:0000259" key="2">
    <source>
        <dbReference type="Pfam" id="PF03936"/>
    </source>
</evidence>
<dbReference type="GO" id="GO:0000287">
    <property type="term" value="F:magnesium ion binding"/>
    <property type="evidence" value="ECO:0007669"/>
    <property type="project" value="InterPro"/>
</dbReference>
<dbReference type="InterPro" id="IPR008949">
    <property type="entry name" value="Isoprenoid_synthase_dom_sf"/>
</dbReference>
<gene>
    <name evidence="3" type="ordered locus">Os08g0139700</name>
</gene>
<dbReference type="HOGENOM" id="CLU_003125_7_2_1"/>
<feature type="domain" description="Terpene synthase metal-binding" evidence="2">
    <location>
        <begin position="4"/>
        <end position="74"/>
    </location>
</feature>
<dbReference type="GO" id="GO:0016114">
    <property type="term" value="P:terpenoid biosynthetic process"/>
    <property type="evidence" value="ECO:0007669"/>
    <property type="project" value="InterPro"/>
</dbReference>
<dbReference type="Proteomes" id="UP000000763">
    <property type="component" value="Chromosome 8"/>
</dbReference>
<feature type="non-terminal residue" evidence="3">
    <location>
        <position position="1"/>
    </location>
</feature>
<name>Q0J834_ORYSJ</name>
<dbReference type="InterPro" id="IPR050148">
    <property type="entry name" value="Terpene_synthase-like"/>
</dbReference>
<protein>
    <submittedName>
        <fullName evidence="3">Os08g0139700 protein</fullName>
    </submittedName>
</protein>
<reference evidence="3 4" key="1">
    <citation type="journal article" date="2005" name="Nature">
        <title>The map-based sequence of the rice genome.</title>
        <authorList>
            <consortium name="International rice genome sequencing project (IRGSP)"/>
            <person name="Matsumoto T."/>
            <person name="Wu J."/>
            <person name="Kanamori H."/>
            <person name="Katayose Y."/>
            <person name="Fujisawa M."/>
            <person name="Namiki N."/>
            <person name="Mizuno H."/>
            <person name="Yamamoto K."/>
            <person name="Antonio B.A."/>
            <person name="Baba T."/>
            <person name="Sakata K."/>
            <person name="Nagamura Y."/>
            <person name="Aoki H."/>
            <person name="Arikawa K."/>
            <person name="Arita K."/>
            <person name="Bito T."/>
            <person name="Chiden Y."/>
            <person name="Fujitsuka N."/>
            <person name="Fukunaka R."/>
            <person name="Hamada M."/>
            <person name="Harada C."/>
            <person name="Hayashi A."/>
            <person name="Hijishita S."/>
            <person name="Honda M."/>
            <person name="Hosokawa S."/>
            <person name="Ichikawa Y."/>
            <person name="Idonuma A."/>
            <person name="Iijima M."/>
            <person name="Ikeda M."/>
            <person name="Ikeno M."/>
            <person name="Ito K."/>
            <person name="Ito S."/>
            <person name="Ito T."/>
            <person name="Ito Y."/>
            <person name="Ito Y."/>
            <person name="Iwabuchi A."/>
            <person name="Kamiya K."/>
            <person name="Karasawa W."/>
            <person name="Kurita K."/>
            <person name="Katagiri S."/>
            <person name="Kikuta A."/>
            <person name="Kobayashi H."/>
            <person name="Kobayashi N."/>
            <person name="Machita K."/>
            <person name="Maehara T."/>
            <person name="Masukawa M."/>
            <person name="Mizubayashi T."/>
            <person name="Mukai Y."/>
            <person name="Nagasaki H."/>
            <person name="Nagata Y."/>
            <person name="Naito S."/>
            <person name="Nakashima M."/>
            <person name="Nakama Y."/>
            <person name="Nakamichi Y."/>
            <person name="Nakamura M."/>
            <person name="Meguro A."/>
            <person name="Negishi M."/>
            <person name="Ohta I."/>
            <person name="Ohta T."/>
            <person name="Okamoto M."/>
            <person name="Ono N."/>
            <person name="Saji S."/>
            <person name="Sakaguchi M."/>
            <person name="Sakai K."/>
            <person name="Shibata M."/>
            <person name="Shimokawa T."/>
            <person name="Song J."/>
            <person name="Takazaki Y."/>
            <person name="Terasawa K."/>
            <person name="Tsugane M."/>
            <person name="Tsuji K."/>
            <person name="Ueda S."/>
            <person name="Waki K."/>
            <person name="Yamagata H."/>
            <person name="Yamamoto M."/>
            <person name="Yamamoto S."/>
            <person name="Yamane H."/>
            <person name="Yoshiki S."/>
            <person name="Yoshihara R."/>
            <person name="Yukawa K."/>
            <person name="Zhong H."/>
            <person name="Yano M."/>
            <person name="Yuan Q."/>
            <person name="Ouyang S."/>
            <person name="Liu J."/>
            <person name="Jones K.M."/>
            <person name="Gansberger K."/>
            <person name="Moffat K."/>
            <person name="Hill J."/>
            <person name="Bera J."/>
            <person name="Fadrosh D."/>
            <person name="Jin S."/>
            <person name="Johri S."/>
            <person name="Kim M."/>
            <person name="Overton L."/>
            <person name="Reardon M."/>
            <person name="Tsitrin T."/>
            <person name="Vuong H."/>
            <person name="Weaver B."/>
            <person name="Ciecko A."/>
            <person name="Tallon L."/>
            <person name="Jackson J."/>
            <person name="Pai G."/>
            <person name="Aken S.V."/>
            <person name="Utterback T."/>
            <person name="Reidmuller S."/>
            <person name="Feldblyum T."/>
            <person name="Hsiao J."/>
            <person name="Zismann V."/>
            <person name="Iobst S."/>
            <person name="de Vazeille A.R."/>
            <person name="Buell C.R."/>
            <person name="Ying K."/>
            <person name="Li Y."/>
            <person name="Lu T."/>
            <person name="Huang Y."/>
            <person name="Zhao Q."/>
            <person name="Feng Q."/>
            <person name="Zhang L."/>
            <person name="Zhu J."/>
            <person name="Weng Q."/>
            <person name="Mu J."/>
            <person name="Lu Y."/>
            <person name="Fan D."/>
            <person name="Liu Y."/>
            <person name="Guan J."/>
            <person name="Zhang Y."/>
            <person name="Yu S."/>
            <person name="Liu X."/>
            <person name="Zhang Y."/>
            <person name="Hong G."/>
            <person name="Han B."/>
            <person name="Choisne N."/>
            <person name="Demange N."/>
            <person name="Orjeda G."/>
            <person name="Samain S."/>
            <person name="Cattolico L."/>
            <person name="Pelletier E."/>
            <person name="Couloux A."/>
            <person name="Segurens B."/>
            <person name="Wincker P."/>
            <person name="D'Hont A."/>
            <person name="Scarpelli C."/>
            <person name="Weissenbach J."/>
            <person name="Salanoubat M."/>
            <person name="Quetier F."/>
            <person name="Yu Y."/>
            <person name="Kim H.R."/>
            <person name="Rambo T."/>
            <person name="Currie J."/>
            <person name="Collura K."/>
            <person name="Luo M."/>
            <person name="Yang T."/>
            <person name="Ammiraju J.S.S."/>
            <person name="Engler F."/>
            <person name="Soderlund C."/>
            <person name="Wing R.A."/>
            <person name="Palmer L.E."/>
            <person name="de la Bastide M."/>
            <person name="Spiegel L."/>
            <person name="Nascimento L."/>
            <person name="Zutavern T."/>
            <person name="O'Shaughnessy A."/>
            <person name="Dike S."/>
            <person name="Dedhia N."/>
            <person name="Preston R."/>
            <person name="Balija V."/>
            <person name="McCombie W.R."/>
            <person name="Chow T."/>
            <person name="Chen H."/>
            <person name="Chung M."/>
            <person name="Chen C."/>
            <person name="Shaw J."/>
            <person name="Wu H."/>
            <person name="Hsiao K."/>
            <person name="Chao Y."/>
            <person name="Chu M."/>
            <person name="Cheng C."/>
            <person name="Hour A."/>
            <person name="Lee P."/>
            <person name="Lin S."/>
            <person name="Lin Y."/>
            <person name="Liou J."/>
            <person name="Liu S."/>
            <person name="Hsing Y."/>
            <person name="Raghuvanshi S."/>
            <person name="Mohanty A."/>
            <person name="Bharti A.K."/>
            <person name="Gaur A."/>
            <person name="Gupta V."/>
            <person name="Kumar D."/>
            <person name="Ravi V."/>
            <person name="Vij S."/>
            <person name="Kapur A."/>
            <person name="Khurana P."/>
            <person name="Khurana P."/>
            <person name="Khurana J.P."/>
            <person name="Tyagi A.K."/>
            <person name="Gaikwad K."/>
            <person name="Singh A."/>
            <person name="Dalal V."/>
            <person name="Srivastava S."/>
            <person name="Dixit A."/>
            <person name="Pal A.K."/>
            <person name="Ghazi I.A."/>
            <person name="Yadav M."/>
            <person name="Pandit A."/>
            <person name="Bhargava A."/>
            <person name="Sureshbabu K."/>
            <person name="Batra K."/>
            <person name="Sharma T.R."/>
            <person name="Mohapatra T."/>
            <person name="Singh N.K."/>
            <person name="Messing J."/>
            <person name="Nelson A.B."/>
            <person name="Fuks G."/>
            <person name="Kavchok S."/>
            <person name="Keizer G."/>
            <person name="Linton E."/>
            <person name="Llaca V."/>
            <person name="Song R."/>
            <person name="Tanyolac B."/>
            <person name="Young S."/>
            <person name="Ho-Il K."/>
            <person name="Hahn J.H."/>
            <person name="Sangsakoo G."/>
            <person name="Vanavichit A."/>
            <person name="de Mattos Luiz.A.T."/>
            <person name="Zimmer P.D."/>
            <person name="Malone G."/>
            <person name="Dellagostin O."/>
            <person name="de Oliveira A.C."/>
            <person name="Bevan M."/>
            <person name="Bancroft I."/>
            <person name="Minx P."/>
            <person name="Cordum H."/>
            <person name="Wilson R."/>
            <person name="Cheng Z."/>
            <person name="Jin W."/>
            <person name="Jiang J."/>
            <person name="Leong S.A."/>
            <person name="Iwama H."/>
            <person name="Gojobori T."/>
            <person name="Itoh T."/>
            <person name="Niimura Y."/>
            <person name="Fujii Y."/>
            <person name="Habara T."/>
            <person name="Sakai H."/>
            <person name="Sato Y."/>
            <person name="Wilson G."/>
            <person name="Kumar K."/>
            <person name="McCouch S."/>
            <person name="Juretic N."/>
            <person name="Hoen D."/>
            <person name="Wright S."/>
            <person name="Bruskiewich R."/>
            <person name="Bureau T."/>
            <person name="Miyao A."/>
            <person name="Hirochika H."/>
            <person name="Nishikawa T."/>
            <person name="Kadowaki K."/>
            <person name="Sugiura M."/>
            <person name="Burr B."/>
            <person name="Sasaki T."/>
        </authorList>
    </citation>
    <scope>NUCLEOTIDE SEQUENCE [LARGE SCALE GENOMIC DNA]</scope>
    <source>
        <strain evidence="4">cv. Nipponbare</strain>
    </source>
</reference>
<evidence type="ECO:0000313" key="4">
    <source>
        <dbReference type="Proteomes" id="UP000000763"/>
    </source>
</evidence>
<dbReference type="InterPro" id="IPR005630">
    <property type="entry name" value="Terpene_synthase_metal-bd"/>
</dbReference>
<proteinExistence type="predicted"/>
<dbReference type="AlphaFoldDB" id="Q0J834"/>
<dbReference type="SUPFAM" id="SSF48576">
    <property type="entry name" value="Terpenoid synthases"/>
    <property type="match status" value="1"/>
</dbReference>